<proteinExistence type="predicted"/>
<name>A0A392QRJ0_9FABA</name>
<protein>
    <submittedName>
        <fullName evidence="1">Uncharacterized protein</fullName>
    </submittedName>
</protein>
<organism evidence="1 2">
    <name type="scientific">Trifolium medium</name>
    <dbReference type="NCBI Taxonomy" id="97028"/>
    <lineage>
        <taxon>Eukaryota</taxon>
        <taxon>Viridiplantae</taxon>
        <taxon>Streptophyta</taxon>
        <taxon>Embryophyta</taxon>
        <taxon>Tracheophyta</taxon>
        <taxon>Spermatophyta</taxon>
        <taxon>Magnoliopsida</taxon>
        <taxon>eudicotyledons</taxon>
        <taxon>Gunneridae</taxon>
        <taxon>Pentapetalae</taxon>
        <taxon>rosids</taxon>
        <taxon>fabids</taxon>
        <taxon>Fabales</taxon>
        <taxon>Fabaceae</taxon>
        <taxon>Papilionoideae</taxon>
        <taxon>50 kb inversion clade</taxon>
        <taxon>NPAAA clade</taxon>
        <taxon>Hologalegina</taxon>
        <taxon>IRL clade</taxon>
        <taxon>Trifolieae</taxon>
        <taxon>Trifolium</taxon>
    </lineage>
</organism>
<keyword evidence="2" id="KW-1185">Reference proteome</keyword>
<comment type="caution">
    <text evidence="1">The sequence shown here is derived from an EMBL/GenBank/DDBJ whole genome shotgun (WGS) entry which is preliminary data.</text>
</comment>
<accession>A0A392QRJ0</accession>
<dbReference type="EMBL" id="LXQA010152079">
    <property type="protein sequence ID" value="MCI26250.1"/>
    <property type="molecule type" value="Genomic_DNA"/>
</dbReference>
<reference evidence="1 2" key="1">
    <citation type="journal article" date="2018" name="Front. Plant Sci.">
        <title>Red Clover (Trifolium pratense) and Zigzag Clover (T. medium) - A Picture of Genomic Similarities and Differences.</title>
        <authorList>
            <person name="Dluhosova J."/>
            <person name="Istvanek J."/>
            <person name="Nedelnik J."/>
            <person name="Repkova J."/>
        </authorList>
    </citation>
    <scope>NUCLEOTIDE SEQUENCE [LARGE SCALE GENOMIC DNA]</scope>
    <source>
        <strain evidence="2">cv. 10/8</strain>
        <tissue evidence="1">Leaf</tissue>
    </source>
</reference>
<dbReference type="AlphaFoldDB" id="A0A392QRJ0"/>
<dbReference type="Proteomes" id="UP000265520">
    <property type="component" value="Unassembled WGS sequence"/>
</dbReference>
<evidence type="ECO:0000313" key="2">
    <source>
        <dbReference type="Proteomes" id="UP000265520"/>
    </source>
</evidence>
<sequence length="87" mass="10105">NTHLAAVYYNHRKPNLLRIQVDVTLADLKHQLKSRLHFRDRRKETDVEYRCPSVCSDKTVLGCIKNLFSIEVYMHIDIDILIGPAKG</sequence>
<evidence type="ECO:0000313" key="1">
    <source>
        <dbReference type="EMBL" id="MCI26250.1"/>
    </source>
</evidence>
<feature type="non-terminal residue" evidence="1">
    <location>
        <position position="1"/>
    </location>
</feature>